<evidence type="ECO:0000256" key="4">
    <source>
        <dbReference type="ARBA" id="ARBA00013028"/>
    </source>
</evidence>
<accession>A0A853Q5W1</accession>
<evidence type="ECO:0000313" key="16">
    <source>
        <dbReference type="Proteomes" id="UP000093197"/>
    </source>
</evidence>
<comment type="pathway">
    <text evidence="2">Amino-acid biosynthesis; L-threonine biosynthesis; L-threonine from L-aspartate: step 5/5.</text>
</comment>
<dbReference type="NCBIfam" id="TIGR00260">
    <property type="entry name" value="thrC"/>
    <property type="match status" value="1"/>
</dbReference>
<dbReference type="EC" id="4.2.3.1" evidence="4 11"/>
<evidence type="ECO:0000313" key="15">
    <source>
        <dbReference type="EMBL" id="OCR36290.1"/>
    </source>
</evidence>
<evidence type="ECO:0000256" key="10">
    <source>
        <dbReference type="ARBA" id="ARBA00049144"/>
    </source>
</evidence>
<evidence type="ECO:0000256" key="9">
    <source>
        <dbReference type="ARBA" id="ARBA00023239"/>
    </source>
</evidence>
<dbReference type="CDD" id="cd01560">
    <property type="entry name" value="Thr-synth_2"/>
    <property type="match status" value="1"/>
</dbReference>
<dbReference type="FunFam" id="3.40.50.1100:FF:000022">
    <property type="entry name" value="Threonine synthase"/>
    <property type="match status" value="1"/>
</dbReference>
<evidence type="ECO:0000256" key="3">
    <source>
        <dbReference type="ARBA" id="ARBA00005517"/>
    </source>
</evidence>
<reference evidence="15 16" key="1">
    <citation type="journal article" date="2016" name="PLoS ONE">
        <title>Genomic Diversity of Enterotoxigenic Strains of Bacteroides fragilis.</title>
        <authorList>
            <person name="Pierce J.V."/>
            <person name="Bernstein H.D."/>
        </authorList>
    </citation>
    <scope>NUCLEOTIDE SEQUENCE [LARGE SCALE GENOMIC DNA]</scope>
    <source>
        <strain evidence="15 16">20793-3</strain>
    </source>
</reference>
<feature type="modified residue" description="N6-(pyridoxal phosphate)lysine" evidence="12">
    <location>
        <position position="123"/>
    </location>
</feature>
<organism evidence="15 16">
    <name type="scientific">Bacteroides fragilis</name>
    <dbReference type="NCBI Taxonomy" id="817"/>
    <lineage>
        <taxon>Bacteria</taxon>
        <taxon>Pseudomonadati</taxon>
        <taxon>Bacteroidota</taxon>
        <taxon>Bacteroidia</taxon>
        <taxon>Bacteroidales</taxon>
        <taxon>Bacteroidaceae</taxon>
        <taxon>Bacteroides</taxon>
    </lineage>
</organism>
<dbReference type="GO" id="GO:0004795">
    <property type="term" value="F:threonine synthase activity"/>
    <property type="evidence" value="ECO:0007669"/>
    <property type="project" value="UniProtKB-UniRule"/>
</dbReference>
<evidence type="ECO:0000256" key="6">
    <source>
        <dbReference type="ARBA" id="ARBA00022605"/>
    </source>
</evidence>
<dbReference type="InterPro" id="IPR001926">
    <property type="entry name" value="TrpB-like_PALP"/>
</dbReference>
<evidence type="ECO:0000256" key="2">
    <source>
        <dbReference type="ARBA" id="ARBA00004979"/>
    </source>
</evidence>
<feature type="domain" description="Threonine synthase N-terminal" evidence="14">
    <location>
        <begin position="18"/>
        <end position="94"/>
    </location>
</feature>
<dbReference type="EMBL" id="LIDT01000006">
    <property type="protein sequence ID" value="OCR36290.1"/>
    <property type="molecule type" value="Genomic_DNA"/>
</dbReference>
<dbReference type="PANTHER" id="PTHR42690:SF1">
    <property type="entry name" value="THREONINE SYNTHASE-LIKE 2"/>
    <property type="match status" value="1"/>
</dbReference>
<evidence type="ECO:0000256" key="8">
    <source>
        <dbReference type="ARBA" id="ARBA00022898"/>
    </source>
</evidence>
<keyword evidence="7" id="KW-0791">Threonine biosynthesis</keyword>
<dbReference type="Gene3D" id="3.40.50.1100">
    <property type="match status" value="2"/>
</dbReference>
<dbReference type="PROSITE" id="PS00165">
    <property type="entry name" value="DEHYDRATASE_SER_THR"/>
    <property type="match status" value="1"/>
</dbReference>
<dbReference type="SUPFAM" id="SSF53686">
    <property type="entry name" value="Tryptophan synthase beta subunit-like PLP-dependent enzymes"/>
    <property type="match status" value="1"/>
</dbReference>
<dbReference type="InterPro" id="IPR000634">
    <property type="entry name" value="Ser/Thr_deHydtase_PyrdxlP-BS"/>
</dbReference>
<comment type="cofactor">
    <cofactor evidence="1 12">
        <name>pyridoxal 5'-phosphate</name>
        <dbReference type="ChEBI" id="CHEBI:597326"/>
    </cofactor>
</comment>
<dbReference type="Proteomes" id="UP000093197">
    <property type="component" value="Unassembled WGS sequence"/>
</dbReference>
<comment type="catalytic activity">
    <reaction evidence="10">
        <text>O-phospho-L-homoserine + H2O = L-threonine + phosphate</text>
        <dbReference type="Rhea" id="RHEA:10840"/>
        <dbReference type="ChEBI" id="CHEBI:15377"/>
        <dbReference type="ChEBI" id="CHEBI:43474"/>
        <dbReference type="ChEBI" id="CHEBI:57590"/>
        <dbReference type="ChEBI" id="CHEBI:57926"/>
        <dbReference type="EC" id="4.2.3.1"/>
    </reaction>
</comment>
<dbReference type="InterPro" id="IPR036052">
    <property type="entry name" value="TrpB-like_PALP_sf"/>
</dbReference>
<dbReference type="AlphaFoldDB" id="A0A853Q5W1"/>
<evidence type="ECO:0000256" key="12">
    <source>
        <dbReference type="PIRSR" id="PIRSR604450-51"/>
    </source>
</evidence>
<dbReference type="GO" id="GO:0009088">
    <property type="term" value="P:threonine biosynthetic process"/>
    <property type="evidence" value="ECO:0007669"/>
    <property type="project" value="UniProtKB-UniRule"/>
</dbReference>
<dbReference type="Pfam" id="PF14821">
    <property type="entry name" value="Thr_synth_N"/>
    <property type="match status" value="1"/>
</dbReference>
<keyword evidence="9 15" id="KW-0456">Lyase</keyword>
<comment type="caution">
    <text evidence="15">The sequence shown here is derived from an EMBL/GenBank/DDBJ whole genome shotgun (WGS) entry which is preliminary data.</text>
</comment>
<dbReference type="Gene3D" id="3.90.1380.10">
    <property type="entry name" value="Threonine synthase, N-terminal domain"/>
    <property type="match status" value="1"/>
</dbReference>
<protein>
    <recommendedName>
        <fullName evidence="5 11">Threonine synthase</fullName>
        <ecNumber evidence="4 11">4.2.3.1</ecNumber>
    </recommendedName>
</protein>
<dbReference type="PANTHER" id="PTHR42690">
    <property type="entry name" value="THREONINE SYNTHASE FAMILY MEMBER"/>
    <property type="match status" value="1"/>
</dbReference>
<keyword evidence="6" id="KW-0028">Amino-acid biosynthesis</keyword>
<dbReference type="InterPro" id="IPR037158">
    <property type="entry name" value="Thr_synth_N_sf"/>
</dbReference>
<comment type="similarity">
    <text evidence="3">Belongs to the threonine synthase family.</text>
</comment>
<evidence type="ECO:0000256" key="1">
    <source>
        <dbReference type="ARBA" id="ARBA00001933"/>
    </source>
</evidence>
<dbReference type="InterPro" id="IPR029144">
    <property type="entry name" value="Thr_synth_N"/>
</dbReference>
<evidence type="ECO:0000256" key="7">
    <source>
        <dbReference type="ARBA" id="ARBA00022697"/>
    </source>
</evidence>
<evidence type="ECO:0000256" key="11">
    <source>
        <dbReference type="NCBIfam" id="TIGR00260"/>
    </source>
</evidence>
<gene>
    <name evidence="15" type="ORF">AC094_06050</name>
</gene>
<proteinExistence type="inferred from homology"/>
<evidence type="ECO:0000259" key="14">
    <source>
        <dbReference type="Pfam" id="PF14821"/>
    </source>
</evidence>
<sequence length="449" mass="49566">MGLCGAPTPKPFIKIPMKYYSTNKQAPLASLEEAVVKGLASDKGLFMPMTIKPLPQEFYDEIENLSFREIAYRVADAFFGEDVPAETLKEIVYDTLNFDVPLVPVKENIYSLELFHGPTLAFKDVGGRFMARLLGYFIRKEGRKQVNVLVATSGDTGSAVANGFLGVEGIHVYVLYPKGKVSEIQEKQFTTLGRNITALEVDGTFDDCQALVKAAFMDQELNERLLLTSANSINVARFLPQAFYYFYAYAQLKKAGRAENAVICVPSGNFGNITAGLFGKKMGLPVRRFIAANNKNDIFYQYLQTGQYNPRPSVATIANAMDVGDPSNFARVLDLYGGSYAAIAAEISGTTYTDEQIRESVKACWQQTGYLLDPHGACGYRALEESLQPGETGVFLETAHPAKFLQTVESIIGTEVEIPAKLRAFMKGEKKSLPMTKEFADFKSYLLGK</sequence>
<dbReference type="GO" id="GO:0030170">
    <property type="term" value="F:pyridoxal phosphate binding"/>
    <property type="evidence" value="ECO:0007669"/>
    <property type="project" value="InterPro"/>
</dbReference>
<keyword evidence="8 12" id="KW-0663">Pyridoxal phosphate</keyword>
<feature type="domain" description="Tryptophan synthase beta chain-like PALP" evidence="13">
    <location>
        <begin position="110"/>
        <end position="391"/>
    </location>
</feature>
<name>A0A853Q5W1_BACFG</name>
<dbReference type="Pfam" id="PF00291">
    <property type="entry name" value="PALP"/>
    <property type="match status" value="1"/>
</dbReference>
<evidence type="ECO:0000259" key="13">
    <source>
        <dbReference type="Pfam" id="PF00291"/>
    </source>
</evidence>
<dbReference type="InterPro" id="IPR051166">
    <property type="entry name" value="Threonine_Synthase"/>
</dbReference>
<dbReference type="UniPathway" id="UPA00050">
    <property type="reaction ID" value="UER00065"/>
</dbReference>
<evidence type="ECO:0000256" key="5">
    <source>
        <dbReference type="ARBA" id="ARBA00018679"/>
    </source>
</evidence>
<dbReference type="InterPro" id="IPR004450">
    <property type="entry name" value="Thr_synthase-like"/>
</dbReference>